<proteinExistence type="predicted"/>
<dbReference type="RefSeq" id="WP_151004942.1">
    <property type="nucleotide sequence ID" value="NZ_BPQY01000087.1"/>
</dbReference>
<keyword evidence="8" id="KW-1185">Reference proteome</keyword>
<feature type="transmembrane region" description="Helical" evidence="5">
    <location>
        <begin position="116"/>
        <end position="135"/>
    </location>
</feature>
<sequence length="438" mass="47901">MTRPVRAGLMQASPLHARAANPWDSGPWRDILFLVTFLLLWLGLDPFTSLSSGDALDPVGGGLLSQLSTLVLTALLAAFVAQSGTWPVLRAAASPLLCVTLAWFALSAAFSLNAELAARRLILATLTIFQACAFLTIPRDLRDFARLLTIGALIVIVVCFLGVALLPQLAIHQTNDLREPELAGDWRGAFAHKNGAGAEMVMFIFFGLLAARLWNPIAGWTLVGLAGIFLYFSHSKSPLGLLPVVLVLPFLAMRLPYLWAQFALLLPLPLILSLMTIGSVAIPGVREALETVMSDPSFTGRDVIWRFAIDKATARPFVGHGFQAFWGTSDLVQNWTPFESWGMRASDAHNGFLNLAVMTGYVGMALATTWIVGQPIVDQIRTRTIDPELTLLFLRIWFFGLCLSSFESVLFSGGNTLWFMMVVAIVGFRLQASKRVIR</sequence>
<keyword evidence="7" id="KW-0436">Ligase</keyword>
<dbReference type="InterPro" id="IPR007016">
    <property type="entry name" value="O-antigen_ligase-rel_domated"/>
</dbReference>
<dbReference type="Pfam" id="PF04932">
    <property type="entry name" value="Wzy_C"/>
    <property type="match status" value="1"/>
</dbReference>
<protein>
    <submittedName>
        <fullName evidence="7">O-antigen ligase family protein</fullName>
    </submittedName>
</protein>
<reference evidence="7 8" key="1">
    <citation type="submission" date="2019-09" db="EMBL/GenBank/DDBJ databases">
        <title>YIM 48816 draft genome.</title>
        <authorList>
            <person name="Jiang L."/>
        </authorList>
    </citation>
    <scope>NUCLEOTIDE SEQUENCE [LARGE SCALE GENOMIC DNA]</scope>
    <source>
        <strain evidence="7 8">YIM 48816</strain>
    </source>
</reference>
<dbReference type="PANTHER" id="PTHR37422:SF21">
    <property type="entry name" value="EXOQ-LIKE PROTEIN"/>
    <property type="match status" value="1"/>
</dbReference>
<evidence type="ECO:0000313" key="8">
    <source>
        <dbReference type="Proteomes" id="UP000474159"/>
    </source>
</evidence>
<name>A0A6L3SPM8_9HYPH</name>
<keyword evidence="3 5" id="KW-1133">Transmembrane helix</keyword>
<feature type="transmembrane region" description="Helical" evidence="5">
    <location>
        <begin position="88"/>
        <end position="110"/>
    </location>
</feature>
<dbReference type="GO" id="GO:0016020">
    <property type="term" value="C:membrane"/>
    <property type="evidence" value="ECO:0007669"/>
    <property type="project" value="UniProtKB-SubCell"/>
</dbReference>
<dbReference type="InterPro" id="IPR051533">
    <property type="entry name" value="WaaL-like"/>
</dbReference>
<evidence type="ECO:0000256" key="2">
    <source>
        <dbReference type="ARBA" id="ARBA00022692"/>
    </source>
</evidence>
<dbReference type="GO" id="GO:0016874">
    <property type="term" value="F:ligase activity"/>
    <property type="evidence" value="ECO:0007669"/>
    <property type="project" value="UniProtKB-KW"/>
</dbReference>
<accession>A0A6L3SPM8</accession>
<dbReference type="AlphaFoldDB" id="A0A6L3SPM8"/>
<feature type="transmembrane region" description="Helical" evidence="5">
    <location>
        <begin position="217"/>
        <end position="233"/>
    </location>
</feature>
<comment type="subcellular location">
    <subcellularLocation>
        <location evidence="1">Membrane</location>
        <topology evidence="1">Multi-pass membrane protein</topology>
    </subcellularLocation>
</comment>
<keyword evidence="4 5" id="KW-0472">Membrane</keyword>
<feature type="transmembrane region" description="Helical" evidence="5">
    <location>
        <begin position="239"/>
        <end position="257"/>
    </location>
</feature>
<feature type="transmembrane region" description="Helical" evidence="5">
    <location>
        <begin position="63"/>
        <end position="81"/>
    </location>
</feature>
<gene>
    <name evidence="7" type="ORF">F6X53_29095</name>
</gene>
<evidence type="ECO:0000256" key="3">
    <source>
        <dbReference type="ARBA" id="ARBA00022989"/>
    </source>
</evidence>
<evidence type="ECO:0000256" key="5">
    <source>
        <dbReference type="SAM" id="Phobius"/>
    </source>
</evidence>
<evidence type="ECO:0000259" key="6">
    <source>
        <dbReference type="Pfam" id="PF04932"/>
    </source>
</evidence>
<feature type="domain" description="O-antigen ligase-related" evidence="6">
    <location>
        <begin position="223"/>
        <end position="366"/>
    </location>
</feature>
<evidence type="ECO:0000256" key="4">
    <source>
        <dbReference type="ARBA" id="ARBA00023136"/>
    </source>
</evidence>
<dbReference type="PANTHER" id="PTHR37422">
    <property type="entry name" value="TEICHURONIC ACID BIOSYNTHESIS PROTEIN TUAE"/>
    <property type="match status" value="1"/>
</dbReference>
<feature type="transmembrane region" description="Helical" evidence="5">
    <location>
        <begin position="147"/>
        <end position="170"/>
    </location>
</feature>
<dbReference type="Proteomes" id="UP000474159">
    <property type="component" value="Unassembled WGS sequence"/>
</dbReference>
<feature type="transmembrane region" description="Helical" evidence="5">
    <location>
        <begin position="264"/>
        <end position="285"/>
    </location>
</feature>
<feature type="transmembrane region" description="Helical" evidence="5">
    <location>
        <begin position="351"/>
        <end position="372"/>
    </location>
</feature>
<organism evidence="7 8">
    <name type="scientific">Methylobacterium soli</name>
    <dbReference type="NCBI Taxonomy" id="553447"/>
    <lineage>
        <taxon>Bacteria</taxon>
        <taxon>Pseudomonadati</taxon>
        <taxon>Pseudomonadota</taxon>
        <taxon>Alphaproteobacteria</taxon>
        <taxon>Hyphomicrobiales</taxon>
        <taxon>Methylobacteriaceae</taxon>
        <taxon>Methylobacterium</taxon>
    </lineage>
</organism>
<keyword evidence="2 5" id="KW-0812">Transmembrane</keyword>
<dbReference type="OrthoDB" id="4391260at2"/>
<comment type="caution">
    <text evidence="7">The sequence shown here is derived from an EMBL/GenBank/DDBJ whole genome shotgun (WGS) entry which is preliminary data.</text>
</comment>
<feature type="transmembrane region" description="Helical" evidence="5">
    <location>
        <begin position="416"/>
        <end position="432"/>
    </location>
</feature>
<dbReference type="EMBL" id="VZZK01000054">
    <property type="protein sequence ID" value="KAB1071574.1"/>
    <property type="molecule type" value="Genomic_DNA"/>
</dbReference>
<evidence type="ECO:0000313" key="7">
    <source>
        <dbReference type="EMBL" id="KAB1071574.1"/>
    </source>
</evidence>
<evidence type="ECO:0000256" key="1">
    <source>
        <dbReference type="ARBA" id="ARBA00004141"/>
    </source>
</evidence>